<gene>
    <name evidence="2" type="ORF">CVIC9261_07655</name>
</gene>
<protein>
    <recommendedName>
        <fullName evidence="4">DUF2570 domain-containing protein</fullName>
    </recommendedName>
</protein>
<dbReference type="RefSeq" id="WP_086257271.1">
    <property type="nucleotide sequence ID" value="NZ_CP018793.1"/>
</dbReference>
<name>A0ABZ2E779_9BACT</name>
<dbReference type="GeneID" id="93113974"/>
<evidence type="ECO:0000313" key="2">
    <source>
        <dbReference type="EMBL" id="WWC41573.1"/>
    </source>
</evidence>
<proteinExistence type="predicted"/>
<accession>A0ABZ2E779</accession>
<dbReference type="Proteomes" id="UP001318120">
    <property type="component" value="Chromosome"/>
</dbReference>
<feature type="region of interest" description="Disordered" evidence="1">
    <location>
        <begin position="104"/>
        <end position="123"/>
    </location>
</feature>
<evidence type="ECO:0000313" key="3">
    <source>
        <dbReference type="Proteomes" id="UP001318120"/>
    </source>
</evidence>
<organism evidence="2 3">
    <name type="scientific">Campylobacter vicugnae</name>
    <dbReference type="NCBI Taxonomy" id="1660076"/>
    <lineage>
        <taxon>Bacteria</taxon>
        <taxon>Pseudomonadati</taxon>
        <taxon>Campylobacterota</taxon>
        <taxon>Epsilonproteobacteria</taxon>
        <taxon>Campylobacterales</taxon>
        <taxon>Campylobacteraceae</taxon>
        <taxon>Campylobacter</taxon>
    </lineage>
</organism>
<feature type="compositionally biased region" description="Polar residues" evidence="1">
    <location>
        <begin position="104"/>
        <end position="117"/>
    </location>
</feature>
<sequence length="123" mass="14209">MGYIVYGILALILGLLWWQNGALQDELKEQHSINLLATKANEKWQDEIEKLNLEFSKGLESLSELKSKKEIERVYVKEVSNNTNSCIDAVNAVYERLWERENNRTTSNTKDSYTNEPLSAKQD</sequence>
<reference evidence="2 3" key="1">
    <citation type="journal article" date="2017" name="Genome Biol. Evol.">
        <title>Comparative Genomic Analysis Identifies a Campylobacter Clade Deficient in Selenium Metabolism.</title>
        <authorList>
            <person name="Miller W.G."/>
            <person name="Yee E."/>
            <person name="Lopes B.S."/>
            <person name="Chapman M.H."/>
            <person name="Huynh S."/>
            <person name="Bono J.L."/>
            <person name="Parker C.T."/>
            <person name="Strachan N.J.C."/>
            <person name="Forbes K.J."/>
        </authorList>
    </citation>
    <scope>NUCLEOTIDE SEQUENCE [LARGE SCALE GENOMIC DNA]</scope>
    <source>
        <strain evidence="2 3">RM9261</strain>
    </source>
</reference>
<evidence type="ECO:0008006" key="4">
    <source>
        <dbReference type="Google" id="ProtNLM"/>
    </source>
</evidence>
<evidence type="ECO:0000256" key="1">
    <source>
        <dbReference type="SAM" id="MobiDB-lite"/>
    </source>
</evidence>
<keyword evidence="3" id="KW-1185">Reference proteome</keyword>
<dbReference type="EMBL" id="CP144916">
    <property type="protein sequence ID" value="WWC41573.1"/>
    <property type="molecule type" value="Genomic_DNA"/>
</dbReference>